<accession>A0A1H8GPM1</accession>
<evidence type="ECO:0000256" key="1">
    <source>
        <dbReference type="SAM" id="SignalP"/>
    </source>
</evidence>
<sequence>MKTIIFILLLAVSSASLAGDYDRPKYQTLNQRYEAIEAQKRENMMRGLEREVWEIGRISPKTPLDVGNLRNGYGYDGGISVPNGNYPAGGSYGYGY</sequence>
<feature type="signal peptide" evidence="1">
    <location>
        <begin position="1"/>
        <end position="18"/>
    </location>
</feature>
<organism evidence="2 3">
    <name type="scientific">Nitrosomonas marina</name>
    <dbReference type="NCBI Taxonomy" id="917"/>
    <lineage>
        <taxon>Bacteria</taxon>
        <taxon>Pseudomonadati</taxon>
        <taxon>Pseudomonadota</taxon>
        <taxon>Betaproteobacteria</taxon>
        <taxon>Nitrosomonadales</taxon>
        <taxon>Nitrosomonadaceae</taxon>
        <taxon>Nitrosomonas</taxon>
    </lineage>
</organism>
<dbReference type="Proteomes" id="UP000199459">
    <property type="component" value="Unassembled WGS sequence"/>
</dbReference>
<evidence type="ECO:0000313" key="2">
    <source>
        <dbReference type="EMBL" id="SEN45745.1"/>
    </source>
</evidence>
<evidence type="ECO:0000313" key="3">
    <source>
        <dbReference type="Proteomes" id="UP000199459"/>
    </source>
</evidence>
<feature type="chain" id="PRO_5011497373" evidence="1">
    <location>
        <begin position="19"/>
        <end position="96"/>
    </location>
</feature>
<dbReference type="EMBL" id="FOCP01000019">
    <property type="protein sequence ID" value="SEN45745.1"/>
    <property type="molecule type" value="Genomic_DNA"/>
</dbReference>
<keyword evidence="1" id="KW-0732">Signal</keyword>
<gene>
    <name evidence="2" type="ORF">SAMN05216325_1192</name>
</gene>
<reference evidence="2 3" key="1">
    <citation type="submission" date="2016-10" db="EMBL/GenBank/DDBJ databases">
        <authorList>
            <person name="de Groot N.N."/>
        </authorList>
    </citation>
    <scope>NUCLEOTIDE SEQUENCE [LARGE SCALE GENOMIC DNA]</scope>
    <source>
        <strain evidence="2 3">Nm22</strain>
    </source>
</reference>
<dbReference type="AlphaFoldDB" id="A0A1H8GPM1"/>
<protein>
    <submittedName>
        <fullName evidence="2">Uncharacterized protein</fullName>
    </submittedName>
</protein>
<proteinExistence type="predicted"/>
<name>A0A1H8GPM1_9PROT</name>
<dbReference type="RefSeq" id="WP_090633473.1">
    <property type="nucleotide sequence ID" value="NZ_FOCP01000019.1"/>
</dbReference>